<dbReference type="Proteomes" id="UP000487649">
    <property type="component" value="Unassembled WGS sequence"/>
</dbReference>
<sequence length="271" mass="30603">MPVTNEKQNIQSSTVMTTMENKTENSTLKTVSNSNVLQKQESQTGETQTTSKQLNKSNSEMITSDDIKKQVANEKLFSALSEAVEQSENEVLVNEEVESDEGTQQVAKLNSGEESDIAPIAMTHDSEPDAGIEETESVYKDYRQTFYSVQSGEVKVGYGLSYNDTEIRNINNVMHFYDDEYQEWLPIVAVNINEVLEVGLNERGVPNYYGTILEITYPSGDAQKAIVLDACGACSRDNRIDLWVYEKDYNHDVKGIEYRVIREGFKDEDEQ</sequence>
<dbReference type="AlphaFoldDB" id="A0A6G2CEJ3"/>
<organism evidence="3">
    <name type="scientific">Turicibacter sanguinis</name>
    <dbReference type="NCBI Taxonomy" id="154288"/>
    <lineage>
        <taxon>Bacteria</taxon>
        <taxon>Bacillati</taxon>
        <taxon>Bacillota</taxon>
        <taxon>Erysipelotrichia</taxon>
        <taxon>Erysipelotrichales</taxon>
        <taxon>Turicibacteraceae</taxon>
        <taxon>Turicibacter</taxon>
    </lineage>
</organism>
<name>A0A6G2CEJ3_9FIRM</name>
<evidence type="ECO:0000313" key="3">
    <source>
        <dbReference type="EMBL" id="MTL95166.1"/>
    </source>
</evidence>
<evidence type="ECO:0000313" key="4">
    <source>
        <dbReference type="Proteomes" id="UP000487649"/>
    </source>
</evidence>
<dbReference type="EMBL" id="WMQV01000033">
    <property type="protein sequence ID" value="MTL95166.1"/>
    <property type="molecule type" value="Genomic_DNA"/>
</dbReference>
<evidence type="ECO:0000313" key="2">
    <source>
        <dbReference type="EMBL" id="MTK21649.1"/>
    </source>
</evidence>
<proteinExistence type="predicted"/>
<protein>
    <submittedName>
        <fullName evidence="3">Uncharacterized protein</fullName>
    </submittedName>
</protein>
<comment type="caution">
    <text evidence="3">The sequence shown here is derived from an EMBL/GenBank/DDBJ whole genome shotgun (WGS) entry which is preliminary data.</text>
</comment>
<evidence type="ECO:0000256" key="1">
    <source>
        <dbReference type="SAM" id="MobiDB-lite"/>
    </source>
</evidence>
<feature type="region of interest" description="Disordered" evidence="1">
    <location>
        <begin position="1"/>
        <end position="62"/>
    </location>
</feature>
<gene>
    <name evidence="3" type="ORF">GMA64_11555</name>
    <name evidence="2" type="ORF">GMA92_09465</name>
</gene>
<accession>A0A6G2CEJ3</accession>
<feature type="compositionally biased region" description="Low complexity" evidence="1">
    <location>
        <begin position="38"/>
        <end position="53"/>
    </location>
</feature>
<reference evidence="3 4" key="1">
    <citation type="journal article" date="2019" name="Nat. Med.">
        <title>A library of human gut bacterial isolates paired with longitudinal multiomics data enables mechanistic microbiome research.</title>
        <authorList>
            <person name="Poyet M."/>
            <person name="Groussin M."/>
            <person name="Gibbons S.M."/>
            <person name="Avila-Pacheco J."/>
            <person name="Jiang X."/>
            <person name="Kearney S.M."/>
            <person name="Perrotta A.R."/>
            <person name="Berdy B."/>
            <person name="Zhao S."/>
            <person name="Lieberman T.D."/>
            <person name="Swanson P.K."/>
            <person name="Smith M."/>
            <person name="Roesemann S."/>
            <person name="Alexander J.E."/>
            <person name="Rich S.A."/>
            <person name="Livny J."/>
            <person name="Vlamakis H."/>
            <person name="Clish C."/>
            <person name="Bullock K."/>
            <person name="Deik A."/>
            <person name="Scott J."/>
            <person name="Pierce K.A."/>
            <person name="Xavier R.J."/>
            <person name="Alm E.J."/>
        </authorList>
    </citation>
    <scope>NUCLEOTIDE SEQUENCE</scope>
    <source>
        <strain evidence="3">BIOML-A179</strain>
        <strain evidence="2 4">BIOML-A198</strain>
    </source>
</reference>
<dbReference type="OrthoDB" id="9959018at2"/>
<feature type="compositionally biased region" description="Polar residues" evidence="1">
    <location>
        <begin position="1"/>
        <end position="37"/>
    </location>
</feature>
<dbReference type="EMBL" id="WMQE01000020">
    <property type="protein sequence ID" value="MTK21649.1"/>
    <property type="molecule type" value="Genomic_DNA"/>
</dbReference>